<protein>
    <submittedName>
        <fullName evidence="6">Uncharacterized protein</fullName>
    </submittedName>
</protein>
<dbReference type="PANTHER" id="PTHR40388">
    <property type="entry name" value="BRYOPORIN"/>
    <property type="match status" value="1"/>
</dbReference>
<evidence type="ECO:0000256" key="3">
    <source>
        <dbReference type="ARBA" id="ARBA00022537"/>
    </source>
</evidence>
<dbReference type="InParanoid" id="A0A3B5QSE2"/>
<keyword evidence="5" id="KW-0166">Nematocyst</keyword>
<dbReference type="GO" id="GO:0006812">
    <property type="term" value="P:monoatomic cation transport"/>
    <property type="evidence" value="ECO:0007669"/>
    <property type="project" value="InterPro"/>
</dbReference>
<organism evidence="6 7">
    <name type="scientific">Xiphophorus maculatus</name>
    <name type="common">Southern platyfish</name>
    <name type="synonym">Platypoecilus maculatus</name>
    <dbReference type="NCBI Taxonomy" id="8083"/>
    <lineage>
        <taxon>Eukaryota</taxon>
        <taxon>Metazoa</taxon>
        <taxon>Chordata</taxon>
        <taxon>Craniata</taxon>
        <taxon>Vertebrata</taxon>
        <taxon>Euteleostomi</taxon>
        <taxon>Actinopterygii</taxon>
        <taxon>Neopterygii</taxon>
        <taxon>Teleostei</taxon>
        <taxon>Neoteleostei</taxon>
        <taxon>Acanthomorphata</taxon>
        <taxon>Ovalentaria</taxon>
        <taxon>Atherinomorphae</taxon>
        <taxon>Cyprinodontiformes</taxon>
        <taxon>Poeciliidae</taxon>
        <taxon>Poeciliinae</taxon>
        <taxon>Xiphophorus</taxon>
    </lineage>
</organism>
<reference evidence="7" key="1">
    <citation type="submission" date="2012-01" db="EMBL/GenBank/DDBJ databases">
        <authorList>
            <person name="Walter R."/>
            <person name="Schartl M."/>
            <person name="Warren W."/>
        </authorList>
    </citation>
    <scope>NUCLEOTIDE SEQUENCE [LARGE SCALE GENOMIC DNA]</scope>
    <source>
        <strain evidence="7">JP 163 A</strain>
    </source>
</reference>
<dbReference type="GO" id="GO:0042151">
    <property type="term" value="C:nematocyst"/>
    <property type="evidence" value="ECO:0007669"/>
    <property type="project" value="UniProtKB-SubCell"/>
</dbReference>
<keyword evidence="4" id="KW-1053">Target membrane</keyword>
<evidence type="ECO:0000256" key="5">
    <source>
        <dbReference type="ARBA" id="ARBA00023331"/>
    </source>
</evidence>
<evidence type="ECO:0000313" key="7">
    <source>
        <dbReference type="Proteomes" id="UP000002852"/>
    </source>
</evidence>
<dbReference type="Ensembl" id="ENSXMAT00000040090.1">
    <property type="protein sequence ID" value="ENSXMAP00000034103.1"/>
    <property type="gene ID" value="ENSXMAG00000023866.1"/>
</dbReference>
<dbReference type="InterPro" id="IPR050677">
    <property type="entry name" value="Actinoporin_PFT"/>
</dbReference>
<dbReference type="SUPFAM" id="SSF63724">
    <property type="entry name" value="Cytolysin/lectin"/>
    <property type="match status" value="1"/>
</dbReference>
<sequence>VIISRRKTQSEEIKIKHVTSSPAFLNLFVSLVRVYLFSGNCDSPLPPNLRPSESSSVAVFTYDILQTSTRENRSRLAVMFSVPNDCNLYSNRYSVGEFSKDKPCNKELYTEMLNGVHLAYNAAYVTFRASMSEGGALLFKVNRIWDIFG</sequence>
<dbReference type="Gene3D" id="2.60.270.20">
    <property type="entry name" value="Cytolysin/lectin"/>
    <property type="match status" value="1"/>
</dbReference>
<name>A0A3B5QSE2_XIPMA</name>
<dbReference type="PANTHER" id="PTHR40388:SF2">
    <property type="entry name" value="ACTINOPORIN-LIKE PROTEIN"/>
    <property type="match status" value="1"/>
</dbReference>
<evidence type="ECO:0000256" key="4">
    <source>
        <dbReference type="ARBA" id="ARBA00023298"/>
    </source>
</evidence>
<keyword evidence="3" id="KW-1052">Target cell membrane</keyword>
<dbReference type="GO" id="GO:0046930">
    <property type="term" value="C:pore complex"/>
    <property type="evidence" value="ECO:0007669"/>
    <property type="project" value="InterPro"/>
</dbReference>
<dbReference type="STRING" id="8083.ENSXMAP00000034103"/>
<comment type="subcellular location">
    <subcellularLocation>
        <location evidence="2">Nematocyst</location>
    </subcellularLocation>
    <subcellularLocation>
        <location evidence="1">Target cell membrane</location>
    </subcellularLocation>
</comment>
<evidence type="ECO:0000256" key="1">
    <source>
        <dbReference type="ARBA" id="ARBA00004175"/>
    </source>
</evidence>
<reference evidence="7" key="2">
    <citation type="journal article" date="2013" name="Nat. Genet.">
        <title>The genome of the platyfish, Xiphophorus maculatus, provides insights into evolutionary adaptation and several complex traits.</title>
        <authorList>
            <person name="Schartl M."/>
            <person name="Walter R.B."/>
            <person name="Shen Y."/>
            <person name="Garcia T."/>
            <person name="Catchen J."/>
            <person name="Amores A."/>
            <person name="Braasch I."/>
            <person name="Chalopin D."/>
            <person name="Volff J.N."/>
            <person name="Lesch K.P."/>
            <person name="Bisazza A."/>
            <person name="Minx P."/>
            <person name="Hillier L."/>
            <person name="Wilson R.K."/>
            <person name="Fuerstenberg S."/>
            <person name="Boore J."/>
            <person name="Searle S."/>
            <person name="Postlethwait J.H."/>
            <person name="Warren W.C."/>
        </authorList>
    </citation>
    <scope>NUCLEOTIDE SEQUENCE [LARGE SCALE GENOMIC DNA]</scope>
    <source>
        <strain evidence="7">JP 163 A</strain>
    </source>
</reference>
<dbReference type="GO" id="GO:0015267">
    <property type="term" value="F:channel activity"/>
    <property type="evidence" value="ECO:0007669"/>
    <property type="project" value="InterPro"/>
</dbReference>
<dbReference type="GeneTree" id="ENSGT01010000228832"/>
<proteinExistence type="predicted"/>
<accession>A0A3B5QSE2</accession>
<dbReference type="GO" id="GO:0051715">
    <property type="term" value="P:cytolysis in another organism"/>
    <property type="evidence" value="ECO:0007669"/>
    <property type="project" value="InterPro"/>
</dbReference>
<dbReference type="GO" id="GO:0046931">
    <property type="term" value="P:pore complex assembly"/>
    <property type="evidence" value="ECO:0007669"/>
    <property type="project" value="InterPro"/>
</dbReference>
<reference evidence="6" key="4">
    <citation type="submission" date="2025-09" db="UniProtKB">
        <authorList>
            <consortium name="Ensembl"/>
        </authorList>
    </citation>
    <scope>IDENTIFICATION</scope>
    <source>
        <strain evidence="6">JP 163 A</strain>
    </source>
</reference>
<dbReference type="Pfam" id="PF06369">
    <property type="entry name" value="Anemone_cytotox"/>
    <property type="match status" value="1"/>
</dbReference>
<evidence type="ECO:0000313" key="6">
    <source>
        <dbReference type="Ensembl" id="ENSXMAP00000034103.1"/>
    </source>
</evidence>
<reference evidence="6" key="3">
    <citation type="submission" date="2025-08" db="UniProtKB">
        <authorList>
            <consortium name="Ensembl"/>
        </authorList>
    </citation>
    <scope>IDENTIFICATION</scope>
    <source>
        <strain evidence="6">JP 163 A</strain>
    </source>
</reference>
<dbReference type="InterPro" id="IPR015926">
    <property type="entry name" value="Cytolysin/lectin"/>
</dbReference>
<keyword evidence="4" id="KW-0472">Membrane</keyword>
<keyword evidence="7" id="KW-1185">Reference proteome</keyword>
<evidence type="ECO:0000256" key="2">
    <source>
        <dbReference type="ARBA" id="ARBA00004532"/>
    </source>
</evidence>
<dbReference type="AlphaFoldDB" id="A0A3B5QSE2"/>
<dbReference type="InterPro" id="IPR009104">
    <property type="entry name" value="Anemon_actinoporin-like"/>
</dbReference>
<dbReference type="GO" id="GO:0044218">
    <property type="term" value="C:other organism cell membrane"/>
    <property type="evidence" value="ECO:0007669"/>
    <property type="project" value="UniProtKB-KW"/>
</dbReference>
<dbReference type="Proteomes" id="UP000002852">
    <property type="component" value="Unassembled WGS sequence"/>
</dbReference>